<dbReference type="InterPro" id="IPR039024">
    <property type="entry name" value="RTC4"/>
</dbReference>
<dbReference type="AlphaFoldDB" id="A0A1G4MH16"/>
<evidence type="ECO:0000256" key="3">
    <source>
        <dbReference type="ARBA" id="ARBA00004496"/>
    </source>
</evidence>
<comment type="similarity">
    <text evidence="4">Belongs to the RTC4 family.</text>
</comment>
<evidence type="ECO:0000256" key="8">
    <source>
        <dbReference type="SAM" id="MobiDB-lite"/>
    </source>
</evidence>
<dbReference type="GO" id="GO:0005737">
    <property type="term" value="C:cytoplasm"/>
    <property type="evidence" value="ECO:0007669"/>
    <property type="project" value="UniProtKB-SubCell"/>
</dbReference>
<organism evidence="10 11">
    <name type="scientific">Lachancea fermentati</name>
    <name type="common">Zygosaccharomyces fermentati</name>
    <dbReference type="NCBI Taxonomy" id="4955"/>
    <lineage>
        <taxon>Eukaryota</taxon>
        <taxon>Fungi</taxon>
        <taxon>Dikarya</taxon>
        <taxon>Ascomycota</taxon>
        <taxon>Saccharomycotina</taxon>
        <taxon>Saccharomycetes</taxon>
        <taxon>Saccharomycetales</taxon>
        <taxon>Saccharomycetaceae</taxon>
        <taxon>Lachancea</taxon>
    </lineage>
</organism>
<name>A0A1G4MH16_LACFM</name>
<protein>
    <recommendedName>
        <fullName evidence="5">Restriction of telomere capping protein 4</fullName>
    </recommendedName>
</protein>
<evidence type="ECO:0000256" key="7">
    <source>
        <dbReference type="ARBA" id="ARBA00023242"/>
    </source>
</evidence>
<dbReference type="SMART" id="SM01312">
    <property type="entry name" value="RTC4"/>
    <property type="match status" value="1"/>
</dbReference>
<dbReference type="EMBL" id="LT598486">
    <property type="protein sequence ID" value="SCW03094.1"/>
    <property type="molecule type" value="Genomic_DNA"/>
</dbReference>
<dbReference type="GO" id="GO:0005634">
    <property type="term" value="C:nucleus"/>
    <property type="evidence" value="ECO:0007669"/>
    <property type="project" value="UniProtKB-SubCell"/>
</dbReference>
<dbReference type="PANTHER" id="PTHR41391:SF1">
    <property type="entry name" value="RESTRICTION OF TELOMERE CAPPING PROTEIN 4"/>
    <property type="match status" value="1"/>
</dbReference>
<feature type="domain" description="Restriction of telomere capping protein 4 C-terminal" evidence="9">
    <location>
        <begin position="208"/>
        <end position="330"/>
    </location>
</feature>
<keyword evidence="6" id="KW-0963">Cytoplasm</keyword>
<evidence type="ECO:0000256" key="5">
    <source>
        <dbReference type="ARBA" id="ARBA00015162"/>
    </source>
</evidence>
<feature type="region of interest" description="Disordered" evidence="8">
    <location>
        <begin position="30"/>
        <end position="105"/>
    </location>
</feature>
<comment type="function">
    <text evidence="1">May be involved in a process influencing telomere capping.</text>
</comment>
<dbReference type="InterPro" id="IPR028094">
    <property type="entry name" value="RTC4_C"/>
</dbReference>
<evidence type="ECO:0000313" key="10">
    <source>
        <dbReference type="EMBL" id="SCW03094.1"/>
    </source>
</evidence>
<evidence type="ECO:0000256" key="4">
    <source>
        <dbReference type="ARBA" id="ARBA00009461"/>
    </source>
</evidence>
<sequence length="350" mass="40013">MSDGSPTLRRNRIHSAIGVKSSVLEVLKRHVPDELPGDDSAGESDSKKGLFHRQKINLETLDNFPIDELDQTKSSSEDEERGHSSDRIVPGSPKSDTSQDDAINPVEEIQLVQQDIDEEEIRIMKRINKRGAEDTTDVDVDNDGPLSDIFETPSKKLKKIDPCDTKEHLEKRNRIKEKYNEIYDIPPALLAEELTSKIEKHMPLVIEILEGRRPSLFYDYARRAHNKSQRAILSVDEFRMLDLGQFIAGFYGLKRQMRVAVEIMHRYKEQLTTNDNSVLRWWGPSDFAQYVLAPELLSALCQEEMKLSSIDQAWDVIENTSEYGLVVTDEDPFEEWEVKSAESNGYFAAS</sequence>
<gene>
    <name evidence="10" type="ORF">LAFE_0G02806G</name>
</gene>
<dbReference type="Pfam" id="PF14474">
    <property type="entry name" value="RTC4"/>
    <property type="match status" value="1"/>
</dbReference>
<dbReference type="Proteomes" id="UP000190831">
    <property type="component" value="Chromosome G"/>
</dbReference>
<keyword evidence="7" id="KW-0539">Nucleus</keyword>
<evidence type="ECO:0000256" key="2">
    <source>
        <dbReference type="ARBA" id="ARBA00004123"/>
    </source>
</evidence>
<dbReference type="OMA" id="VEIMHRY"/>
<evidence type="ECO:0000256" key="6">
    <source>
        <dbReference type="ARBA" id="ARBA00022490"/>
    </source>
</evidence>
<comment type="subcellular location">
    <subcellularLocation>
        <location evidence="3">Cytoplasm</location>
    </subcellularLocation>
    <subcellularLocation>
        <location evidence="2">Nucleus</location>
    </subcellularLocation>
</comment>
<keyword evidence="11" id="KW-1185">Reference proteome</keyword>
<accession>A0A1G4MH16</accession>
<proteinExistence type="inferred from homology"/>
<evidence type="ECO:0000256" key="1">
    <source>
        <dbReference type="ARBA" id="ARBA00002738"/>
    </source>
</evidence>
<reference evidence="10 11" key="1">
    <citation type="submission" date="2016-03" db="EMBL/GenBank/DDBJ databases">
        <authorList>
            <person name="Devillers H."/>
        </authorList>
    </citation>
    <scope>NUCLEOTIDE SEQUENCE [LARGE SCALE GENOMIC DNA]</scope>
    <source>
        <strain evidence="10">CBS 6772</strain>
    </source>
</reference>
<dbReference type="STRING" id="4955.A0A1G4MH16"/>
<evidence type="ECO:0000259" key="9">
    <source>
        <dbReference type="SMART" id="SM01312"/>
    </source>
</evidence>
<dbReference type="OrthoDB" id="128308at2759"/>
<dbReference type="PANTHER" id="PTHR41391">
    <property type="entry name" value="RESTRICTION OF TELOMERE CAPPING PROTEIN 4"/>
    <property type="match status" value="1"/>
</dbReference>
<evidence type="ECO:0000313" key="11">
    <source>
        <dbReference type="Proteomes" id="UP000190831"/>
    </source>
</evidence>